<keyword evidence="1" id="KW-0282">Flagellum</keyword>
<keyword evidence="1" id="KW-0966">Cell projection</keyword>
<dbReference type="PANTHER" id="PTHR37166">
    <property type="entry name" value="PROTEIN FLAG"/>
    <property type="match status" value="1"/>
</dbReference>
<dbReference type="Proteomes" id="UP000642180">
    <property type="component" value="Unassembled WGS sequence"/>
</dbReference>
<keyword evidence="2" id="KW-1185">Reference proteome</keyword>
<dbReference type="InterPro" id="IPR005186">
    <property type="entry name" value="FlaG"/>
</dbReference>
<evidence type="ECO:0000313" key="2">
    <source>
        <dbReference type="Proteomes" id="UP000642180"/>
    </source>
</evidence>
<reference evidence="2" key="1">
    <citation type="journal article" date="2019" name="Int. J. Syst. Evol. Microbiol.">
        <title>The Global Catalogue of Microorganisms (GCM) 10K type strain sequencing project: providing services to taxonomists for standard genome sequencing and annotation.</title>
        <authorList>
            <consortium name="The Broad Institute Genomics Platform"/>
            <consortium name="The Broad Institute Genome Sequencing Center for Infectious Disease"/>
            <person name="Wu L."/>
            <person name="Ma J."/>
        </authorList>
    </citation>
    <scope>NUCLEOTIDE SEQUENCE [LARGE SCALE GENOMIC DNA]</scope>
    <source>
        <strain evidence="2">CCM 2767</strain>
    </source>
</reference>
<keyword evidence="1" id="KW-0969">Cilium</keyword>
<gene>
    <name evidence="1" type="primary">flaG</name>
    <name evidence="1" type="ORF">GCM10008066_03650</name>
</gene>
<name>A0A8J3ATN7_9BURK</name>
<organism evidence="1 2">
    <name type="scientific">Oxalicibacterium faecigallinarum</name>
    <dbReference type="NCBI Taxonomy" id="573741"/>
    <lineage>
        <taxon>Bacteria</taxon>
        <taxon>Pseudomonadati</taxon>
        <taxon>Pseudomonadota</taxon>
        <taxon>Betaproteobacteria</taxon>
        <taxon>Burkholderiales</taxon>
        <taxon>Oxalobacteraceae</taxon>
        <taxon>Oxalicibacterium</taxon>
    </lineage>
</organism>
<accession>A0A8J3ATN7</accession>
<comment type="caution">
    <text evidence="1">The sequence shown here is derived from an EMBL/GenBank/DDBJ whole genome shotgun (WGS) entry which is preliminary data.</text>
</comment>
<dbReference type="AlphaFoldDB" id="A0A8J3ATN7"/>
<protein>
    <submittedName>
        <fullName evidence="1">Flagella locus protein FlaG</fullName>
    </submittedName>
</protein>
<dbReference type="InterPro" id="IPR035924">
    <property type="entry name" value="FlaG-like_sf"/>
</dbReference>
<sequence length="131" mass="13875">MSQQGNIMDIGQIGSAARAASWADTQSVAHVGTPKAAAKAVSPVITETAVQEPDATAAQMPVGEALQSINNALQSMSSNLQFSVDQESQRTIVKVVDQETKEVIRQMPTEEALEISKALDKLQGLLIKSQA</sequence>
<evidence type="ECO:0000313" key="1">
    <source>
        <dbReference type="EMBL" id="GGI16376.1"/>
    </source>
</evidence>
<dbReference type="Gene3D" id="3.30.160.170">
    <property type="entry name" value="FlaG-like"/>
    <property type="match status" value="1"/>
</dbReference>
<dbReference type="SUPFAM" id="SSF160214">
    <property type="entry name" value="FlaG-like"/>
    <property type="match status" value="1"/>
</dbReference>
<proteinExistence type="predicted"/>
<dbReference type="PANTHER" id="PTHR37166:SF1">
    <property type="entry name" value="PROTEIN FLAG"/>
    <property type="match status" value="1"/>
</dbReference>
<dbReference type="Pfam" id="PF03646">
    <property type="entry name" value="FlaG"/>
    <property type="match status" value="1"/>
</dbReference>
<dbReference type="EMBL" id="BMDI01000001">
    <property type="protein sequence ID" value="GGI16376.1"/>
    <property type="molecule type" value="Genomic_DNA"/>
</dbReference>